<comment type="similarity">
    <text evidence="1">Belongs to the peptidase S45 family.</text>
</comment>
<dbReference type="RefSeq" id="WP_151757008.1">
    <property type="nucleotide sequence ID" value="NZ_BKZW01000001.1"/>
</dbReference>
<dbReference type="CDD" id="cd03747">
    <property type="entry name" value="Ntn_PGA_like"/>
    <property type="match status" value="1"/>
</dbReference>
<dbReference type="PANTHER" id="PTHR34218">
    <property type="entry name" value="PEPTIDASE S45 PENICILLIN AMIDASE"/>
    <property type="match status" value="1"/>
</dbReference>
<feature type="active site" description="Nucleophile" evidence="4">
    <location>
        <position position="250"/>
    </location>
</feature>
<proteinExistence type="inferred from homology"/>
<accession>A0A5J4KS23</accession>
<evidence type="ECO:0000256" key="5">
    <source>
        <dbReference type="PIRSR" id="PIRSR001227-2"/>
    </source>
</evidence>
<dbReference type="GO" id="GO:0017000">
    <property type="term" value="P:antibiotic biosynthetic process"/>
    <property type="evidence" value="ECO:0007669"/>
    <property type="project" value="InterPro"/>
</dbReference>
<dbReference type="Proteomes" id="UP000326912">
    <property type="component" value="Unassembled WGS sequence"/>
</dbReference>
<protein>
    <submittedName>
        <fullName evidence="6">Peptidase S45</fullName>
    </submittedName>
</protein>
<sequence length="700" mass="78911">MASRWRKNLTKTSAATGFVSGMYSLVTHRQLSSKNGTFQLDGLHEAVEVVTDPYGVPHIYAANEDDLYFAQGYVHAQDRLWQMDLHRRIGAGRLSEILGPMTLEVDRFSRRLGMHRAAVADTATLPDHDRHILEAYARGVNSFITHHKNKLSVEFTILGYQPEPWQPSDTLQWGKVQAWSLNGNWETELIRARIISKIGPERAVKLEAGYDPQHPLIIPPGVAYQGINLGLLEQYEQLQTLSGFSIMGGSNNWVVDGTMTESGAPLLCNDPHLGQAAPSIWYECHLIAGDLDVTGASFPGAPGVIIGHNQHIAWGVTNAVSDVQDLYVEKFNPENPRQYEFRGQWAEAEVIREEILVKGNEQPVVEEVRVTRHGPIITHLPAISQAQTTEGELTELPLALRWTSLEAGTLLTAVRQINRASNWQEFQHALRSWDTPAQNFVYADNAGNIGYTMAGNIPIRAKGQSIVPVPGWSGEYEWTGRIPFEELPRTYNPDQHFLVTANHRVVNDDYPYYITHEWLNGYRAQRIQDLLTSKKKLTVADMAEIQHDQYCLPAAEIVPYILQIEPANAMARAAQEILQTWDYQLRPDSIGASLYSTFVRKLERLVLDAVLGDDEDLLHNYLGKSISALGTLNGYAGRTRPLLLRLLREQQDSWFANSVLPMDPPPGRLPWKEHWQARWRNSKRDWAAISYAGNMEQSIQ</sequence>
<evidence type="ECO:0000256" key="4">
    <source>
        <dbReference type="PIRSR" id="PIRSR001227-1"/>
    </source>
</evidence>
<dbReference type="InterPro" id="IPR029055">
    <property type="entry name" value="Ntn_hydrolases_N"/>
</dbReference>
<keyword evidence="5" id="KW-0479">Metal-binding</keyword>
<dbReference type="InterPro" id="IPR002692">
    <property type="entry name" value="S45"/>
</dbReference>
<organism evidence="6 7">
    <name type="scientific">Dictyobacter vulcani</name>
    <dbReference type="NCBI Taxonomy" id="2607529"/>
    <lineage>
        <taxon>Bacteria</taxon>
        <taxon>Bacillati</taxon>
        <taxon>Chloroflexota</taxon>
        <taxon>Ktedonobacteria</taxon>
        <taxon>Ktedonobacterales</taxon>
        <taxon>Dictyobacteraceae</taxon>
        <taxon>Dictyobacter</taxon>
    </lineage>
</organism>
<dbReference type="GO" id="GO:0016811">
    <property type="term" value="F:hydrolase activity, acting on carbon-nitrogen (but not peptide) bonds, in linear amides"/>
    <property type="evidence" value="ECO:0007669"/>
    <property type="project" value="InterPro"/>
</dbReference>
<dbReference type="AlphaFoldDB" id="A0A5J4KS23"/>
<gene>
    <name evidence="6" type="ORF">KDW_33820</name>
</gene>
<dbReference type="Pfam" id="PF01804">
    <property type="entry name" value="Penicil_amidase"/>
    <property type="match status" value="1"/>
</dbReference>
<evidence type="ECO:0000256" key="2">
    <source>
        <dbReference type="ARBA" id="ARBA00022801"/>
    </source>
</evidence>
<dbReference type="GO" id="GO:0046872">
    <property type="term" value="F:metal ion binding"/>
    <property type="evidence" value="ECO:0007669"/>
    <property type="project" value="UniProtKB-KW"/>
</dbReference>
<keyword evidence="2" id="KW-0378">Hydrolase</keyword>
<dbReference type="InterPro" id="IPR014395">
    <property type="entry name" value="Pen/GL7ACA/AHL_acylase"/>
</dbReference>
<dbReference type="PANTHER" id="PTHR34218:SF4">
    <property type="entry name" value="ACYL-HOMOSERINE LACTONE ACYLASE QUIP"/>
    <property type="match status" value="1"/>
</dbReference>
<evidence type="ECO:0000313" key="6">
    <source>
        <dbReference type="EMBL" id="GER89220.1"/>
    </source>
</evidence>
<dbReference type="Gene3D" id="1.10.439.10">
    <property type="entry name" value="Penicillin Amidohydrolase, domain 1"/>
    <property type="match status" value="1"/>
</dbReference>
<keyword evidence="7" id="KW-1185">Reference proteome</keyword>
<evidence type="ECO:0000256" key="1">
    <source>
        <dbReference type="ARBA" id="ARBA00006586"/>
    </source>
</evidence>
<feature type="binding site" evidence="5">
    <location>
        <position position="322"/>
    </location>
    <ligand>
        <name>Ca(2+)</name>
        <dbReference type="ChEBI" id="CHEBI:29108"/>
    </ligand>
</feature>
<feature type="binding site" evidence="5">
    <location>
        <position position="325"/>
    </location>
    <ligand>
        <name>Ca(2+)</name>
        <dbReference type="ChEBI" id="CHEBI:29108"/>
    </ligand>
</feature>
<dbReference type="PIRSF" id="PIRSF001227">
    <property type="entry name" value="Pen_acylase"/>
    <property type="match status" value="1"/>
</dbReference>
<evidence type="ECO:0000256" key="3">
    <source>
        <dbReference type="ARBA" id="ARBA00023145"/>
    </source>
</evidence>
<keyword evidence="3" id="KW-0865">Zymogen</keyword>
<keyword evidence="5" id="KW-0106">Calcium</keyword>
<dbReference type="InterPro" id="IPR043146">
    <property type="entry name" value="Penicillin_amidase_N_B-knob"/>
</dbReference>
<evidence type="ECO:0000313" key="7">
    <source>
        <dbReference type="Proteomes" id="UP000326912"/>
    </source>
</evidence>
<comment type="caution">
    <text evidence="6">The sequence shown here is derived from an EMBL/GenBank/DDBJ whole genome shotgun (WGS) entry which is preliminary data.</text>
</comment>
<dbReference type="InterPro" id="IPR023343">
    <property type="entry name" value="Penicillin_amidase_dom1"/>
</dbReference>
<reference evidence="6 7" key="1">
    <citation type="submission" date="2019-10" db="EMBL/GenBank/DDBJ databases">
        <title>Dictyobacter vulcani sp. nov., within the class Ktedonobacteria, isolated from soil of volcanic Mt. Zao.</title>
        <authorList>
            <person name="Zheng Y."/>
            <person name="Wang C.M."/>
            <person name="Sakai Y."/>
            <person name="Abe K."/>
            <person name="Yokota A."/>
            <person name="Yabe S."/>
        </authorList>
    </citation>
    <scope>NUCLEOTIDE SEQUENCE [LARGE SCALE GENOMIC DNA]</scope>
    <source>
        <strain evidence="6 7">W12</strain>
    </source>
</reference>
<dbReference type="SUPFAM" id="SSF56235">
    <property type="entry name" value="N-terminal nucleophile aminohydrolases (Ntn hydrolases)"/>
    <property type="match status" value="1"/>
</dbReference>
<dbReference type="Gene3D" id="2.30.120.10">
    <property type="match status" value="1"/>
</dbReference>
<comment type="cofactor">
    <cofactor evidence="5">
        <name>Ca(2+)</name>
        <dbReference type="ChEBI" id="CHEBI:29108"/>
    </cofactor>
    <text evidence="5">Binds 1 Ca(2+) ion per dimer.</text>
</comment>
<name>A0A5J4KS23_9CHLR</name>
<dbReference type="EMBL" id="BKZW01000001">
    <property type="protein sequence ID" value="GER89220.1"/>
    <property type="molecule type" value="Genomic_DNA"/>
</dbReference>
<feature type="binding site" evidence="5">
    <location>
        <position position="188"/>
    </location>
    <ligand>
        <name>Ca(2+)</name>
        <dbReference type="ChEBI" id="CHEBI:29108"/>
    </ligand>
</feature>
<dbReference type="Gene3D" id="3.60.20.10">
    <property type="entry name" value="Glutamine Phosphoribosylpyrophosphate, subunit 1, domain 1"/>
    <property type="match status" value="1"/>
</dbReference>